<feature type="transmembrane region" description="Helical" evidence="9">
    <location>
        <begin position="365"/>
        <end position="387"/>
    </location>
</feature>
<organism evidence="11">
    <name type="scientific">Culicoides sonorensis</name>
    <name type="common">Biting midge</name>
    <dbReference type="NCBI Taxonomy" id="179676"/>
    <lineage>
        <taxon>Eukaryota</taxon>
        <taxon>Metazoa</taxon>
        <taxon>Ecdysozoa</taxon>
        <taxon>Arthropoda</taxon>
        <taxon>Hexapoda</taxon>
        <taxon>Insecta</taxon>
        <taxon>Pterygota</taxon>
        <taxon>Neoptera</taxon>
        <taxon>Endopterygota</taxon>
        <taxon>Diptera</taxon>
        <taxon>Nematocera</taxon>
        <taxon>Chironomoidea</taxon>
        <taxon>Ceratopogonidae</taxon>
        <taxon>Ceratopogoninae</taxon>
        <taxon>Culicoides</taxon>
        <taxon>Monoculicoides</taxon>
    </lineage>
</organism>
<feature type="transmembrane region" description="Helical" evidence="9">
    <location>
        <begin position="96"/>
        <end position="115"/>
    </location>
</feature>
<gene>
    <name evidence="11" type="primary">CSON010641</name>
</gene>
<dbReference type="PANTHER" id="PTHR11388:SF158">
    <property type="entry name" value="ORGANIC ANION TRANSPORTING POLYPEPTIDE 33EB"/>
    <property type="match status" value="1"/>
</dbReference>
<evidence type="ECO:0000256" key="3">
    <source>
        <dbReference type="ARBA" id="ARBA00022475"/>
    </source>
</evidence>
<feature type="transmembrane region" description="Helical" evidence="9">
    <location>
        <begin position="217"/>
        <end position="239"/>
    </location>
</feature>
<evidence type="ECO:0000256" key="5">
    <source>
        <dbReference type="ARBA" id="ARBA00022989"/>
    </source>
</evidence>
<keyword evidence="4 9" id="KW-0812">Transmembrane</keyword>
<reference evidence="12" key="2">
    <citation type="submission" date="2018-07" db="EMBL/GenBank/DDBJ databases">
        <authorList>
            <person name="Quirk P.G."/>
            <person name="Krulwich T.A."/>
        </authorList>
    </citation>
    <scope>NUCLEOTIDE SEQUENCE</scope>
</reference>
<dbReference type="PROSITE" id="PS51465">
    <property type="entry name" value="KAZAL_2"/>
    <property type="match status" value="1"/>
</dbReference>
<comment type="similarity">
    <text evidence="2">Belongs to the organo anion transporter (TC 2.A.60) family.</text>
</comment>
<feature type="region of interest" description="Disordered" evidence="8">
    <location>
        <begin position="670"/>
        <end position="725"/>
    </location>
</feature>
<sequence length="833" mass="91923">MPLLANLFRSNSDADMLREDRYQADVSNVPKESLDCGITAMGWCNSIGCQRLGNSNTFLTVLIVAGILQGAVETYFRISAKQLAVQYDFDPMLIDWLLVASGITQGILAIIIAYWGNRIHRIAWIGGILMLQACFCTMAIIPTIVKKDIGPIEMSQITDLCWHTITSRLDSEKSHTITTQILLFVVQFVIGLGNIAFYCLGLSYLDDNLKEHESPAYLGGVLAARLWGSQVGSAIAFLIEAVKVGWWVGWTIITPFVFTIGFLIVLFPRRLLQTAVQLAANRILETMSNVQHSVSPFRYLADIAFWPSIRRLVSNKILMFNVIGFMFLQTAIINFQAQEENYLQSRFFLPTSEADGLSDEWTSRLITYLLTPPLVGLSVLVAGLVIAKINPSPRKLAGWNLITSGVVALLFIAYIFLKCQNSQIAGAYRGKLHQPYCSSDCLCKNTQFYPVCPKNSVQTYYSPCHAGCSGETLINNVKIKKNCFQIFTNCTCGADSSVSLISSIPELDRIATEGACNNSGCQKFWITFQALNAIGAALLASGLVGNLLITIRSVLPQDKSLALSFEMCATGLFAYLPGKLSYDAVARSTCALWSSGGTSRVCRLQESPSFGNIVDILTASLILLSMIFDALVYYFVEYLPIYGEEDYYHDLSGGTELVNRAQMMIPTTVPTEQEPEPQPSDSLLQQSPAMRQEPTSPVSSSILSGSLNSNPGSQRSSTQPAPNSGQVTYAQILRTAPAMKAQRDDRLSSRTLPEQTAEEVEELNFAPQISKIGTPSPVYDQVEASSHMSQRPPNLNIDITRQQFSENPEPFTPVTRMRYDLKSNRPLSPETDF</sequence>
<evidence type="ECO:0000256" key="6">
    <source>
        <dbReference type="ARBA" id="ARBA00023136"/>
    </source>
</evidence>
<evidence type="ECO:0000256" key="4">
    <source>
        <dbReference type="ARBA" id="ARBA00022692"/>
    </source>
</evidence>
<evidence type="ECO:0000256" key="9">
    <source>
        <dbReference type="SAM" id="Phobius"/>
    </source>
</evidence>
<dbReference type="GO" id="GO:0016323">
    <property type="term" value="C:basolateral plasma membrane"/>
    <property type="evidence" value="ECO:0007669"/>
    <property type="project" value="TreeGrafter"/>
</dbReference>
<dbReference type="PANTHER" id="PTHR11388">
    <property type="entry name" value="ORGANIC ANION TRANSPORTER"/>
    <property type="match status" value="1"/>
</dbReference>
<dbReference type="AlphaFoldDB" id="A0A336KSL4"/>
<dbReference type="CDD" id="cd17336">
    <property type="entry name" value="MFS_SLCO_OATP"/>
    <property type="match status" value="1"/>
</dbReference>
<comment type="subcellular location">
    <subcellularLocation>
        <location evidence="1">Cell membrane</location>
        <topology evidence="1">Multi-pass membrane protein</topology>
    </subcellularLocation>
</comment>
<dbReference type="InterPro" id="IPR004156">
    <property type="entry name" value="OATP"/>
</dbReference>
<feature type="compositionally biased region" description="Polar residues" evidence="8">
    <location>
        <begin position="680"/>
        <end position="695"/>
    </location>
</feature>
<evidence type="ECO:0000259" key="10">
    <source>
        <dbReference type="PROSITE" id="PS51465"/>
    </source>
</evidence>
<dbReference type="SUPFAM" id="SSF103473">
    <property type="entry name" value="MFS general substrate transporter"/>
    <property type="match status" value="1"/>
</dbReference>
<dbReference type="InterPro" id="IPR002350">
    <property type="entry name" value="Kazal_dom"/>
</dbReference>
<reference evidence="11" key="1">
    <citation type="submission" date="2018-04" db="EMBL/GenBank/DDBJ databases">
        <authorList>
            <person name="Go L.Y."/>
            <person name="Mitchell J.A."/>
        </authorList>
    </citation>
    <scope>NUCLEOTIDE SEQUENCE</scope>
    <source>
        <tissue evidence="11">Whole organism</tissue>
    </source>
</reference>
<feature type="transmembrane region" description="Helical" evidence="9">
    <location>
        <begin position="181"/>
        <end position="205"/>
    </location>
</feature>
<dbReference type="GO" id="GO:0015347">
    <property type="term" value="F:sodium-independent organic anion transmembrane transporter activity"/>
    <property type="evidence" value="ECO:0007669"/>
    <property type="project" value="TreeGrafter"/>
</dbReference>
<evidence type="ECO:0000256" key="1">
    <source>
        <dbReference type="ARBA" id="ARBA00004651"/>
    </source>
</evidence>
<evidence type="ECO:0000313" key="12">
    <source>
        <dbReference type="EMBL" id="SSX24305.1"/>
    </source>
</evidence>
<feature type="region of interest" description="Disordered" evidence="8">
    <location>
        <begin position="783"/>
        <end position="813"/>
    </location>
</feature>
<feature type="domain" description="Kazal-like" evidence="10">
    <location>
        <begin position="431"/>
        <end position="491"/>
    </location>
</feature>
<keyword evidence="7" id="KW-1015">Disulfide bond</keyword>
<dbReference type="VEuPathDB" id="VectorBase:CSON010641"/>
<keyword evidence="5 9" id="KW-1133">Transmembrane helix</keyword>
<dbReference type="Pfam" id="PF03137">
    <property type="entry name" value="OATP"/>
    <property type="match status" value="1"/>
</dbReference>
<proteinExistence type="inferred from homology"/>
<feature type="transmembrane region" description="Helical" evidence="9">
    <location>
        <begin position="317"/>
        <end position="337"/>
    </location>
</feature>
<dbReference type="EMBL" id="UFQS01000438">
    <property type="protein sequence ID" value="SSX03940.1"/>
    <property type="molecule type" value="Genomic_DNA"/>
</dbReference>
<feature type="transmembrane region" description="Helical" evidence="9">
    <location>
        <begin position="399"/>
        <end position="417"/>
    </location>
</feature>
<evidence type="ECO:0000256" key="2">
    <source>
        <dbReference type="ARBA" id="ARBA00009657"/>
    </source>
</evidence>
<feature type="compositionally biased region" description="Polar residues" evidence="8">
    <location>
        <begin position="783"/>
        <end position="806"/>
    </location>
</feature>
<evidence type="ECO:0000313" key="11">
    <source>
        <dbReference type="EMBL" id="SSX03940.1"/>
    </source>
</evidence>
<feature type="compositionally biased region" description="Low complexity" evidence="8">
    <location>
        <begin position="696"/>
        <end position="713"/>
    </location>
</feature>
<protein>
    <submittedName>
        <fullName evidence="11">CSON010641 protein</fullName>
    </submittedName>
</protein>
<keyword evidence="6 9" id="KW-0472">Membrane</keyword>
<name>A0A336KSL4_CULSO</name>
<feature type="transmembrane region" description="Helical" evidence="9">
    <location>
        <begin position="245"/>
        <end position="267"/>
    </location>
</feature>
<feature type="compositionally biased region" description="Polar residues" evidence="8">
    <location>
        <begin position="714"/>
        <end position="725"/>
    </location>
</feature>
<dbReference type="EMBL" id="UFQT01000438">
    <property type="protein sequence ID" value="SSX24305.1"/>
    <property type="molecule type" value="Genomic_DNA"/>
</dbReference>
<keyword evidence="3" id="KW-1003">Cell membrane</keyword>
<dbReference type="Gene3D" id="1.20.1250.20">
    <property type="entry name" value="MFS general substrate transporter like domains"/>
    <property type="match status" value="1"/>
</dbReference>
<feature type="transmembrane region" description="Helical" evidence="9">
    <location>
        <begin position="122"/>
        <end position="145"/>
    </location>
</feature>
<feature type="transmembrane region" description="Helical" evidence="9">
    <location>
        <begin position="57"/>
        <end position="76"/>
    </location>
</feature>
<dbReference type="InterPro" id="IPR036259">
    <property type="entry name" value="MFS_trans_sf"/>
</dbReference>
<accession>A0A336KSL4</accession>
<evidence type="ECO:0000256" key="7">
    <source>
        <dbReference type="ARBA" id="ARBA00023157"/>
    </source>
</evidence>
<evidence type="ECO:0000256" key="8">
    <source>
        <dbReference type="SAM" id="MobiDB-lite"/>
    </source>
</evidence>
<dbReference type="GO" id="GO:0043252">
    <property type="term" value="P:sodium-independent organic anion transport"/>
    <property type="evidence" value="ECO:0007669"/>
    <property type="project" value="TreeGrafter"/>
</dbReference>